<feature type="transmembrane region" description="Helical" evidence="5">
    <location>
        <begin position="255"/>
        <end position="273"/>
    </location>
</feature>
<comment type="subcellular location">
    <subcellularLocation>
        <location evidence="1">Membrane</location>
        <topology evidence="1">Multi-pass membrane protein</topology>
    </subcellularLocation>
</comment>
<evidence type="ECO:0000313" key="8">
    <source>
        <dbReference type="EMBL" id="KYP50694.1"/>
    </source>
</evidence>
<evidence type="ECO:0000256" key="5">
    <source>
        <dbReference type="SAM" id="Phobius"/>
    </source>
</evidence>
<keyword evidence="2 5" id="KW-0812">Transmembrane</keyword>
<feature type="transmembrane region" description="Helical" evidence="5">
    <location>
        <begin position="517"/>
        <end position="535"/>
    </location>
</feature>
<feature type="transmembrane region" description="Helical" evidence="5">
    <location>
        <begin position="443"/>
        <end position="463"/>
    </location>
</feature>
<name>A0A151S7C4_CAJCA</name>
<feature type="transmembrane region" description="Helical" evidence="5">
    <location>
        <begin position="190"/>
        <end position="211"/>
    </location>
</feature>
<gene>
    <name evidence="8" type="ORF">KK1_027511</name>
</gene>
<evidence type="ECO:0000259" key="6">
    <source>
        <dbReference type="Pfam" id="PF06813"/>
    </source>
</evidence>
<dbReference type="Gene3D" id="1.20.1250.20">
    <property type="entry name" value="MFS general substrate transporter like domains"/>
    <property type="match status" value="2"/>
</dbReference>
<feature type="transmembrane region" description="Helical" evidence="5">
    <location>
        <begin position="740"/>
        <end position="760"/>
    </location>
</feature>
<dbReference type="PANTHER" id="PTHR21576:SF133">
    <property type="entry name" value="NODULIN-LIKE DOMAIN-CONTAINING PROTEIN"/>
    <property type="match status" value="1"/>
</dbReference>
<feature type="transmembrane region" description="Helical" evidence="5">
    <location>
        <begin position="1050"/>
        <end position="1069"/>
    </location>
</feature>
<feature type="transmembrane region" description="Helical" evidence="5">
    <location>
        <begin position="12"/>
        <end position="34"/>
    </location>
</feature>
<dbReference type="Gramene" id="C.cajan_27111.t">
    <property type="protein sequence ID" value="C.cajan_27111.t"/>
    <property type="gene ID" value="C.cajan_27111"/>
</dbReference>
<feature type="transmembrane region" description="Helical" evidence="5">
    <location>
        <begin position="542"/>
        <end position="567"/>
    </location>
</feature>
<dbReference type="CDD" id="cd17354">
    <property type="entry name" value="MFS_Mch1p_like"/>
    <property type="match status" value="2"/>
</dbReference>
<feature type="transmembrane region" description="Helical" evidence="5">
    <location>
        <begin position="874"/>
        <end position="894"/>
    </location>
</feature>
<feature type="transmembrane region" description="Helical" evidence="5">
    <location>
        <begin position="1120"/>
        <end position="1148"/>
    </location>
</feature>
<feature type="transmembrane region" description="Helical" evidence="5">
    <location>
        <begin position="94"/>
        <end position="118"/>
    </location>
</feature>
<feature type="domain" description="Nodulin-like" evidence="6">
    <location>
        <begin position="92"/>
        <end position="272"/>
    </location>
</feature>
<feature type="transmembrane region" description="Helical" evidence="5">
    <location>
        <begin position="417"/>
        <end position="437"/>
    </location>
</feature>
<feature type="transmembrane region" description="Helical" evidence="5">
    <location>
        <begin position="54"/>
        <end position="73"/>
    </location>
</feature>
<feature type="domain" description="Nodulin-like" evidence="6">
    <location>
        <begin position="641"/>
        <end position="887"/>
    </location>
</feature>
<reference evidence="8" key="1">
    <citation type="journal article" date="2012" name="Nat. Biotechnol.">
        <title>Draft genome sequence of pigeonpea (Cajanus cajan), an orphan legume crop of resource-poor farmers.</title>
        <authorList>
            <person name="Varshney R.K."/>
            <person name="Chen W."/>
            <person name="Li Y."/>
            <person name="Bharti A.K."/>
            <person name="Saxena R.K."/>
            <person name="Schlueter J.A."/>
            <person name="Donoghue M.T."/>
            <person name="Azam S."/>
            <person name="Fan G."/>
            <person name="Whaley A.M."/>
            <person name="Farmer A.D."/>
            <person name="Sheridan J."/>
            <person name="Iwata A."/>
            <person name="Tuteja R."/>
            <person name="Penmetsa R.V."/>
            <person name="Wu W."/>
            <person name="Upadhyaya H.D."/>
            <person name="Yang S.P."/>
            <person name="Shah T."/>
            <person name="Saxena K.B."/>
            <person name="Michael T."/>
            <person name="McCombie W.R."/>
            <person name="Yang B."/>
            <person name="Zhang G."/>
            <person name="Yang H."/>
            <person name="Wang J."/>
            <person name="Spillane C."/>
            <person name="Cook D.R."/>
            <person name="May G.D."/>
            <person name="Xu X."/>
            <person name="Jackson S.A."/>
        </authorList>
    </citation>
    <scope>NUCLEOTIDE SEQUENCE [LARGE SCALE GENOMIC DNA]</scope>
</reference>
<evidence type="ECO:0000256" key="2">
    <source>
        <dbReference type="ARBA" id="ARBA00022692"/>
    </source>
</evidence>
<keyword evidence="9" id="KW-1185">Reference proteome</keyword>
<dbReference type="Pfam" id="PF23262">
    <property type="entry name" value="NFD4_C"/>
    <property type="match status" value="2"/>
</dbReference>
<feature type="transmembrane region" description="Helical" evidence="5">
    <location>
        <begin position="475"/>
        <end position="497"/>
    </location>
</feature>
<dbReference type="SUPFAM" id="SSF103473">
    <property type="entry name" value="MFS general substrate transporter"/>
    <property type="match status" value="4"/>
</dbReference>
<feature type="transmembrane region" description="Helical" evidence="5">
    <location>
        <begin position="124"/>
        <end position="144"/>
    </location>
</feature>
<feature type="transmembrane region" description="Helical" evidence="5">
    <location>
        <begin position="1026"/>
        <end position="1044"/>
    </location>
</feature>
<protein>
    <submittedName>
        <fullName evidence="8">Transporter MCH1</fullName>
    </submittedName>
</protein>
<feature type="transmembrane region" description="Helical" evidence="5">
    <location>
        <begin position="809"/>
        <end position="829"/>
    </location>
</feature>
<evidence type="ECO:0000256" key="3">
    <source>
        <dbReference type="ARBA" id="ARBA00022989"/>
    </source>
</evidence>
<evidence type="ECO:0000256" key="1">
    <source>
        <dbReference type="ARBA" id="ARBA00004141"/>
    </source>
</evidence>
<feature type="transmembrane region" description="Helical" evidence="5">
    <location>
        <begin position="955"/>
        <end position="975"/>
    </location>
</feature>
<feature type="transmembrane region" description="Helical" evidence="5">
    <location>
        <begin position="1076"/>
        <end position="1100"/>
    </location>
</feature>
<dbReference type="AlphaFoldDB" id="A0A151S7C4"/>
<feature type="domain" description="NFD4 C-terminal" evidence="7">
    <location>
        <begin position="342"/>
        <end position="533"/>
    </location>
</feature>
<feature type="transmembrane region" description="Helical" evidence="5">
    <location>
        <begin position="841"/>
        <end position="862"/>
    </location>
</feature>
<dbReference type="Proteomes" id="UP000075243">
    <property type="component" value="Unassembled WGS sequence"/>
</dbReference>
<dbReference type="GO" id="GO:0016020">
    <property type="term" value="C:membrane"/>
    <property type="evidence" value="ECO:0007669"/>
    <property type="project" value="UniProtKB-SubCell"/>
</dbReference>
<dbReference type="Pfam" id="PF06813">
    <property type="entry name" value="Nodulin-like"/>
    <property type="match status" value="3"/>
</dbReference>
<dbReference type="InterPro" id="IPR010658">
    <property type="entry name" value="Nodulin-like"/>
</dbReference>
<evidence type="ECO:0000259" key="7">
    <source>
        <dbReference type="Pfam" id="PF23262"/>
    </source>
</evidence>
<evidence type="ECO:0000313" key="9">
    <source>
        <dbReference type="Proteomes" id="UP000075243"/>
    </source>
</evidence>
<keyword evidence="3 5" id="KW-1133">Transmembrane helix</keyword>
<sequence>MGWVANRWTGVAAAIWIQWSCGASYTFSIYSSVLKSTQGYDQSTLDTVSVFKDIGANFGVLSGLLYSAVTPYTRRHDVPGSPSKSKWTSLAGPWVVLAAGAIQCFAGFIFIWAAVVGLISPPPVPVMCFFAWLASNGQTFLNTTNVVTGLRNFPEYSGTIIGIMKGFLGLSGAILIQIYHTFFDGDPATYLLMLALLPPFICLLLMFLLRIYEVHGSDYKKHLDGFSVVTVIIVAYLMFIIVLQNVVSFPYWGRMFAFVILMVLLASPFGIAFKAHWEESRKFAQSYTIERGSSTNKGTSSSNYSPPVDEVEYHELPSDEGQVQVTSDDVLPREEEKNILQAMCTVDFWMLFVTMISGLGSGLATINNMSQIGQSLGYSTIEINNMVSLWSMWNFLGRFGGGHVSDYIMHRKGWPRPLLMAATLGIMVLGHLTIASGFRGTLYVGPVLVGICYGAHWSLMPTITSEIFGVKHMGTIFNTVAAASPLGSYILSVRVVGYIYDKQADKADNSCFGNDCFMLSFFILAGVAFIAFLVVKNGSTTLFFNLFSLYTYLYLFLSHYSSIIFIICFPSRKTHPNLFITFMICFSSEISLECVVSFHSGGRQRRHDPLRIVVAEARALSGGGSKSATLFARRMEFAKSKWVSTVASIWIQCTSGSLYTFSIYSQTLKSTQHYDQSTLDIVSVSKDIGANVGVVSGLLYDFLARRTTATGPWLVHFLGSAQCFLGYFLMWAAVSALLPPLPVPFMCLFMFLAAHAQSYFNTSNVVTGVHNFPNYSGTIVGIMKGFLGLSGAILIQVYQTIFNNKPKSYLLMLALLPPINTLLLMWFVRIHNTHEREERKYLNIFSLMALVVAAYLMVVIILENILSLQSLVHIFIFVVLMMLLASLSCIAFVAHEKSSSRNSESFMDEGSRLIVEPSPLHTTEKVDARQDSLNNQRNNLQLGENLNLLQAMQTVNFWIMFISTACGMGSGLATVNNLGQIGESLGYTSHETGSLVSLWSIWNFLGRFGAGYVSDYYLHTRRWARPLFMVITLMIMSIGHVVIASGLPGALYAGSILVGICYGSQWSLMPTITSEIFGVGNMGSIFNTISIASPVGSYIFSVKVVGYIYDKEASEGNTCIGAHCFMFSFLIMASATILGSLTALGLFLRTKNFYSQVIVRRIQLIQ</sequence>
<feature type="transmembrane region" description="Helical" evidence="5">
    <location>
        <begin position="995"/>
        <end position="1014"/>
    </location>
</feature>
<accession>A0A151S7C4</accession>
<dbReference type="EMBL" id="KQ483450">
    <property type="protein sequence ID" value="KYP50694.1"/>
    <property type="molecule type" value="Genomic_DNA"/>
</dbReference>
<dbReference type="InterPro" id="IPR056555">
    <property type="entry name" value="NFD4_C"/>
</dbReference>
<dbReference type="STRING" id="3821.A0A151S7C4"/>
<feature type="transmembrane region" description="Helical" evidence="5">
    <location>
        <begin position="772"/>
        <end position="797"/>
    </location>
</feature>
<feature type="domain" description="NFD4 C-terminal" evidence="7">
    <location>
        <begin position="951"/>
        <end position="1155"/>
    </location>
</feature>
<proteinExistence type="predicted"/>
<dbReference type="OMA" id="HLMIAFP"/>
<feature type="transmembrane region" description="Helical" evidence="5">
    <location>
        <begin position="156"/>
        <end position="178"/>
    </location>
</feature>
<dbReference type="InterPro" id="IPR036259">
    <property type="entry name" value="MFS_trans_sf"/>
</dbReference>
<feature type="domain" description="Nodulin-like" evidence="6">
    <location>
        <begin position="7"/>
        <end position="69"/>
    </location>
</feature>
<keyword evidence="4 5" id="KW-0472">Membrane</keyword>
<feature type="transmembrane region" description="Helical" evidence="5">
    <location>
        <begin position="346"/>
        <end position="364"/>
    </location>
</feature>
<feature type="transmembrane region" description="Helical" evidence="5">
    <location>
        <begin position="223"/>
        <end position="243"/>
    </location>
</feature>
<organism evidence="8 9">
    <name type="scientific">Cajanus cajan</name>
    <name type="common">Pigeon pea</name>
    <name type="synonym">Cajanus indicus</name>
    <dbReference type="NCBI Taxonomy" id="3821"/>
    <lineage>
        <taxon>Eukaryota</taxon>
        <taxon>Viridiplantae</taxon>
        <taxon>Streptophyta</taxon>
        <taxon>Embryophyta</taxon>
        <taxon>Tracheophyta</taxon>
        <taxon>Spermatophyta</taxon>
        <taxon>Magnoliopsida</taxon>
        <taxon>eudicotyledons</taxon>
        <taxon>Gunneridae</taxon>
        <taxon>Pentapetalae</taxon>
        <taxon>rosids</taxon>
        <taxon>fabids</taxon>
        <taxon>Fabales</taxon>
        <taxon>Fabaceae</taxon>
        <taxon>Papilionoideae</taxon>
        <taxon>50 kb inversion clade</taxon>
        <taxon>NPAAA clade</taxon>
        <taxon>indigoferoid/millettioid clade</taxon>
        <taxon>Phaseoleae</taxon>
        <taxon>Cajanus</taxon>
    </lineage>
</organism>
<dbReference type="PANTHER" id="PTHR21576">
    <property type="entry name" value="UNCHARACTERIZED NODULIN-LIKE PROTEIN"/>
    <property type="match status" value="1"/>
</dbReference>
<evidence type="ECO:0000256" key="4">
    <source>
        <dbReference type="ARBA" id="ARBA00023136"/>
    </source>
</evidence>